<evidence type="ECO:0000256" key="4">
    <source>
        <dbReference type="ARBA" id="ARBA00022729"/>
    </source>
</evidence>
<evidence type="ECO:0000256" key="3">
    <source>
        <dbReference type="ARBA" id="ARBA00022448"/>
    </source>
</evidence>
<evidence type="ECO:0000313" key="6">
    <source>
        <dbReference type="Proteomes" id="UP001055167"/>
    </source>
</evidence>
<accession>A0ABQ4QUK4</accession>
<keyword evidence="6" id="KW-1185">Reference proteome</keyword>
<dbReference type="InterPro" id="IPR006311">
    <property type="entry name" value="TAT_signal"/>
</dbReference>
<dbReference type="Pfam" id="PF03480">
    <property type="entry name" value="DctP"/>
    <property type="match status" value="1"/>
</dbReference>
<dbReference type="NCBIfam" id="TIGR00787">
    <property type="entry name" value="dctP"/>
    <property type="match status" value="1"/>
</dbReference>
<comment type="similarity">
    <text evidence="2">Belongs to the bacterial solute-binding protein 7 family.</text>
</comment>
<keyword evidence="3" id="KW-0813">Transport</keyword>
<keyword evidence="4" id="KW-0732">Signal</keyword>
<name>A0ABQ4QUK4_9HYPH</name>
<dbReference type="CDD" id="cd13603">
    <property type="entry name" value="PBP2_TRAP_Siap_TeaA_like"/>
    <property type="match status" value="1"/>
</dbReference>
<dbReference type="PANTHER" id="PTHR33376">
    <property type="match status" value="1"/>
</dbReference>
<evidence type="ECO:0000256" key="2">
    <source>
        <dbReference type="ARBA" id="ARBA00009023"/>
    </source>
</evidence>
<evidence type="ECO:0000313" key="5">
    <source>
        <dbReference type="EMBL" id="GJD48262.1"/>
    </source>
</evidence>
<evidence type="ECO:0000256" key="1">
    <source>
        <dbReference type="ARBA" id="ARBA00004196"/>
    </source>
</evidence>
<proteinExistence type="inferred from homology"/>
<dbReference type="InterPro" id="IPR018389">
    <property type="entry name" value="DctP_fam"/>
</dbReference>
<dbReference type="InterPro" id="IPR004682">
    <property type="entry name" value="TRAP_DctP"/>
</dbReference>
<dbReference type="RefSeq" id="WP_238312882.1">
    <property type="nucleotide sequence ID" value="NZ_BPQH01000002.1"/>
</dbReference>
<organism evidence="5 6">
    <name type="scientific">Methylobacterium crusticola</name>
    <dbReference type="NCBI Taxonomy" id="1697972"/>
    <lineage>
        <taxon>Bacteria</taxon>
        <taxon>Pseudomonadati</taxon>
        <taxon>Pseudomonadota</taxon>
        <taxon>Alphaproteobacteria</taxon>
        <taxon>Hyphomicrobiales</taxon>
        <taxon>Methylobacteriaceae</taxon>
        <taxon>Methylobacterium</taxon>
    </lineage>
</organism>
<dbReference type="EMBL" id="BPQH01000002">
    <property type="protein sequence ID" value="GJD48262.1"/>
    <property type="molecule type" value="Genomic_DNA"/>
</dbReference>
<dbReference type="Gene3D" id="3.40.190.170">
    <property type="entry name" value="Bacterial extracellular solute-binding protein, family 7"/>
    <property type="match status" value="1"/>
</dbReference>
<dbReference type="InterPro" id="IPR038404">
    <property type="entry name" value="TRAP_DctP_sf"/>
</dbReference>
<comment type="subcellular location">
    <subcellularLocation>
        <location evidence="1">Cell envelope</location>
    </subcellularLocation>
</comment>
<reference evidence="5" key="2">
    <citation type="submission" date="2021-08" db="EMBL/GenBank/DDBJ databases">
        <authorList>
            <person name="Tani A."/>
            <person name="Ola A."/>
            <person name="Ogura Y."/>
            <person name="Katsura K."/>
            <person name="Hayashi T."/>
        </authorList>
    </citation>
    <scope>NUCLEOTIDE SEQUENCE</scope>
    <source>
        <strain evidence="5">KCTC 52305</strain>
    </source>
</reference>
<protein>
    <submittedName>
        <fullName evidence="5">Sialic acid-binding periplasmic protein SiaP</fullName>
    </submittedName>
</protein>
<reference evidence="5" key="1">
    <citation type="journal article" date="2021" name="Front. Microbiol.">
        <title>Comprehensive Comparative Genomics and Phenotyping of Methylobacterium Species.</title>
        <authorList>
            <person name="Alessa O."/>
            <person name="Ogura Y."/>
            <person name="Fujitani Y."/>
            <person name="Takami H."/>
            <person name="Hayashi T."/>
            <person name="Sahin N."/>
            <person name="Tani A."/>
        </authorList>
    </citation>
    <scope>NUCLEOTIDE SEQUENCE</scope>
    <source>
        <strain evidence="5">KCTC 52305</strain>
    </source>
</reference>
<dbReference type="Proteomes" id="UP001055167">
    <property type="component" value="Unassembled WGS sequence"/>
</dbReference>
<gene>
    <name evidence="5" type="primary">siaP_3</name>
    <name evidence="5" type="ORF">OPKNFCMD_0979</name>
</gene>
<dbReference type="NCBIfam" id="NF037995">
    <property type="entry name" value="TRAP_S1"/>
    <property type="match status" value="1"/>
</dbReference>
<comment type="caution">
    <text evidence="5">The sequence shown here is derived from an EMBL/GenBank/DDBJ whole genome shotgun (WGS) entry which is preliminary data.</text>
</comment>
<dbReference type="PROSITE" id="PS51318">
    <property type="entry name" value="TAT"/>
    <property type="match status" value="1"/>
</dbReference>
<dbReference type="PANTHER" id="PTHR33376:SF4">
    <property type="entry name" value="SIALIC ACID-BINDING PERIPLASMIC PROTEIN SIAP"/>
    <property type="match status" value="1"/>
</dbReference>
<sequence>MAITRRAFVRRAGAAAAALPLRPRRARAEGALPRMSMGSPMPQAHPATTCLAAALDAIRAESQGEIDIVLYPNSQLGSEPSMQSQLRSGAIAFSVTSVSSLQSLAPLAGIPGVAFAFSSYGPLWSALDGGDLSGRIRAALGKFGLHAFRVVDNGFRDVITGVRPIASVADLQGLKIRVPPSPLLTSLFKALGASPTTINLAETYAALQTRIADGMENSLPQIEATKVYEVQKYLSRTGHSWDGLWILANARAWEALPADARALIGRHLDAAVDTQRRTFAQMDADGEALLRAKGLIINTPDREPFRAALVRAGYYAEWKGRFGAEAWQALESYTGPLGA</sequence>